<organism evidence="2 3">
    <name type="scientific">[Propionibacterium] namnetense SK182B-JCVI</name>
    <dbReference type="NCBI Taxonomy" id="1051006"/>
    <lineage>
        <taxon>Bacteria</taxon>
        <taxon>Bacillati</taxon>
        <taxon>Actinomycetota</taxon>
        <taxon>Actinomycetes</taxon>
        <taxon>Propionibacteriales</taxon>
        <taxon>Propionibacteriaceae</taxon>
        <taxon>Cutibacterium</taxon>
    </lineage>
</organism>
<dbReference type="AlphaFoldDB" id="F9NTY7"/>
<comment type="caution">
    <text evidence="2">The sequence shown here is derived from an EMBL/GenBank/DDBJ whole genome shotgun (WGS) entry which is preliminary data.</text>
</comment>
<accession>F9NTY7</accession>
<name>F9NTY7_9ACTN</name>
<protein>
    <submittedName>
        <fullName evidence="2">Uncharacterized protein</fullName>
    </submittedName>
</protein>
<evidence type="ECO:0000313" key="2">
    <source>
        <dbReference type="EMBL" id="EGR97458.1"/>
    </source>
</evidence>
<dbReference type="Proteomes" id="UP000007832">
    <property type="component" value="Unassembled WGS sequence"/>
</dbReference>
<sequence>MTADATRTSSLRWLLRAKMRSHLDPQQVAQERQGDEE</sequence>
<gene>
    <name evidence="2" type="ORF">HMPREF1162_0513</name>
</gene>
<evidence type="ECO:0000313" key="3">
    <source>
        <dbReference type="Proteomes" id="UP000007832"/>
    </source>
</evidence>
<reference evidence="2 3" key="1">
    <citation type="submission" date="2011-07" db="EMBL/GenBank/DDBJ databases">
        <title>Genome Sequence of Propionibacterium acnes SK182B-JCVI.</title>
        <authorList>
            <person name="Durkin A.S."/>
            <person name="Madupu R."/>
            <person name="Hostetler J."/>
            <person name="Radune D."/>
            <person name="Torralba M."/>
            <person name="Methe B."/>
            <person name="Sutton G."/>
            <person name="Strausberg R.L."/>
            <person name="Nelson K.E."/>
        </authorList>
    </citation>
    <scope>NUCLEOTIDE SEQUENCE [LARGE SCALE GENOMIC DNA]</scope>
    <source>
        <strain evidence="2 3">SK182B-JCVI</strain>
    </source>
</reference>
<evidence type="ECO:0000256" key="1">
    <source>
        <dbReference type="SAM" id="MobiDB-lite"/>
    </source>
</evidence>
<dbReference type="EMBL" id="AFUN01000007">
    <property type="protein sequence ID" value="EGR97458.1"/>
    <property type="molecule type" value="Genomic_DNA"/>
</dbReference>
<dbReference type="PATRIC" id="fig|1051006.4.peg.631"/>
<proteinExistence type="predicted"/>
<feature type="region of interest" description="Disordered" evidence="1">
    <location>
        <begin position="18"/>
        <end position="37"/>
    </location>
</feature>